<feature type="transmembrane region" description="Helical" evidence="1">
    <location>
        <begin position="149"/>
        <end position="171"/>
    </location>
</feature>
<reference evidence="2 3" key="1">
    <citation type="submission" date="2020-08" db="EMBL/GenBank/DDBJ databases">
        <authorList>
            <person name="Koutsovoulos G."/>
            <person name="Danchin GJ E."/>
        </authorList>
    </citation>
    <scope>NUCLEOTIDE SEQUENCE [LARGE SCALE GENOMIC DNA]</scope>
</reference>
<keyword evidence="1" id="KW-0812">Transmembrane</keyword>
<proteinExistence type="predicted"/>
<evidence type="ECO:0000313" key="3">
    <source>
        <dbReference type="Proteomes" id="UP000580250"/>
    </source>
</evidence>
<sequence length="329" mass="37277">MGNIMNKIENDEMSPVNLQMPYITYLNFAEHIVGLLCQVITIVLITILLLIYNFKVDLLKVKTFSRSMIFYLCVHLSCAILGIPHLIYKVFWWRPLENEATTSAYDPYLLFWTGLPELSYMALAPFCVLYLIIDRCLALRLINNQTNKLLFYSAVIIASLIYSSSLGIYIAELPLNLNKVSRCELASCLMLKYRNILQLSAKMVIGTLNVIFCLVFLYLLEKSGKGKNLKNRVVKYTITLEILFNVLPGYSAVIFNVITGTPSSAYIGEFALVFCSMDAAICSAIYLRLFLKQKNTATVCITTQMVVQVPPNTTSQNLGKLNVREKENF</sequence>
<dbReference type="OrthoDB" id="5838691at2759"/>
<feature type="transmembrane region" description="Helical" evidence="1">
    <location>
        <begin position="199"/>
        <end position="220"/>
    </location>
</feature>
<dbReference type="Proteomes" id="UP000580250">
    <property type="component" value="Unassembled WGS sequence"/>
</dbReference>
<keyword evidence="1" id="KW-1133">Transmembrane helix</keyword>
<accession>A0A6V7UG45</accession>
<evidence type="ECO:0000313" key="2">
    <source>
        <dbReference type="EMBL" id="CAD2157253.1"/>
    </source>
</evidence>
<feature type="transmembrane region" description="Helical" evidence="1">
    <location>
        <begin position="32"/>
        <end position="56"/>
    </location>
</feature>
<feature type="transmembrane region" description="Helical" evidence="1">
    <location>
        <begin position="118"/>
        <end position="137"/>
    </location>
</feature>
<dbReference type="AlphaFoldDB" id="A0A6V7UG45"/>
<comment type="caution">
    <text evidence="2">The sequence shown here is derived from an EMBL/GenBank/DDBJ whole genome shotgun (WGS) entry which is preliminary data.</text>
</comment>
<feature type="transmembrane region" description="Helical" evidence="1">
    <location>
        <begin position="265"/>
        <end position="287"/>
    </location>
</feature>
<protein>
    <submittedName>
        <fullName evidence="2">Uncharacterized protein</fullName>
    </submittedName>
</protein>
<feature type="transmembrane region" description="Helical" evidence="1">
    <location>
        <begin position="68"/>
        <end position="88"/>
    </location>
</feature>
<name>A0A6V7UG45_MELEN</name>
<feature type="transmembrane region" description="Helical" evidence="1">
    <location>
        <begin position="240"/>
        <end position="259"/>
    </location>
</feature>
<keyword evidence="1" id="KW-0472">Membrane</keyword>
<dbReference type="EMBL" id="CAJEWN010000065">
    <property type="protein sequence ID" value="CAD2157253.1"/>
    <property type="molecule type" value="Genomic_DNA"/>
</dbReference>
<evidence type="ECO:0000256" key="1">
    <source>
        <dbReference type="SAM" id="Phobius"/>
    </source>
</evidence>
<organism evidence="2 3">
    <name type="scientific">Meloidogyne enterolobii</name>
    <name type="common">Root-knot nematode worm</name>
    <name type="synonym">Meloidogyne mayaguensis</name>
    <dbReference type="NCBI Taxonomy" id="390850"/>
    <lineage>
        <taxon>Eukaryota</taxon>
        <taxon>Metazoa</taxon>
        <taxon>Ecdysozoa</taxon>
        <taxon>Nematoda</taxon>
        <taxon>Chromadorea</taxon>
        <taxon>Rhabditida</taxon>
        <taxon>Tylenchina</taxon>
        <taxon>Tylenchomorpha</taxon>
        <taxon>Tylenchoidea</taxon>
        <taxon>Meloidogynidae</taxon>
        <taxon>Meloidogyninae</taxon>
        <taxon>Meloidogyne</taxon>
    </lineage>
</organism>
<gene>
    <name evidence="2" type="ORF">MENT_LOCUS12551</name>
</gene>